<keyword evidence="2" id="KW-1185">Reference proteome</keyword>
<accession>A0A498IFY0</accession>
<reference evidence="1 2" key="1">
    <citation type="submission" date="2018-10" db="EMBL/GenBank/DDBJ databases">
        <title>A high-quality apple genome assembly.</title>
        <authorList>
            <person name="Hu J."/>
        </authorList>
    </citation>
    <scope>NUCLEOTIDE SEQUENCE [LARGE SCALE GENOMIC DNA]</scope>
    <source>
        <strain evidence="2">cv. HFTH1</strain>
        <tissue evidence="1">Young leaf</tissue>
    </source>
</reference>
<gene>
    <name evidence="1" type="ORF">DVH24_036290</name>
</gene>
<evidence type="ECO:0000313" key="1">
    <source>
        <dbReference type="EMBL" id="RXH81949.1"/>
    </source>
</evidence>
<protein>
    <submittedName>
        <fullName evidence="1">Uncharacterized protein</fullName>
    </submittedName>
</protein>
<evidence type="ECO:0000313" key="2">
    <source>
        <dbReference type="Proteomes" id="UP000290289"/>
    </source>
</evidence>
<dbReference type="EMBL" id="RDQH01000338">
    <property type="protein sequence ID" value="RXH81949.1"/>
    <property type="molecule type" value="Genomic_DNA"/>
</dbReference>
<organism evidence="1 2">
    <name type="scientific">Malus domestica</name>
    <name type="common">Apple</name>
    <name type="synonym">Pyrus malus</name>
    <dbReference type="NCBI Taxonomy" id="3750"/>
    <lineage>
        <taxon>Eukaryota</taxon>
        <taxon>Viridiplantae</taxon>
        <taxon>Streptophyta</taxon>
        <taxon>Embryophyta</taxon>
        <taxon>Tracheophyta</taxon>
        <taxon>Spermatophyta</taxon>
        <taxon>Magnoliopsida</taxon>
        <taxon>eudicotyledons</taxon>
        <taxon>Gunneridae</taxon>
        <taxon>Pentapetalae</taxon>
        <taxon>rosids</taxon>
        <taxon>fabids</taxon>
        <taxon>Rosales</taxon>
        <taxon>Rosaceae</taxon>
        <taxon>Amygdaloideae</taxon>
        <taxon>Maleae</taxon>
        <taxon>Malus</taxon>
    </lineage>
</organism>
<dbReference type="Proteomes" id="UP000290289">
    <property type="component" value="Chromosome 12"/>
</dbReference>
<comment type="caution">
    <text evidence="1">The sequence shown here is derived from an EMBL/GenBank/DDBJ whole genome shotgun (WGS) entry which is preliminary data.</text>
</comment>
<sequence>MLGLVIVHRASSPSKLMARSRLGSLSTAHRSNNLDARTAYSNALFGHFPEAIVSRASLRRNGPRSGLSREASARIGSGEAGWGLLDRAGEGLDRDWERDVGFLVWGEGVLETRASLDY</sequence>
<name>A0A498IFY0_MALDO</name>
<dbReference type="AlphaFoldDB" id="A0A498IFY0"/>
<proteinExistence type="predicted"/>